<organism evidence="6 7">
    <name type="scientific">Alkalicoccus urumqiensis</name>
    <name type="common">Bacillus urumqiensis</name>
    <dbReference type="NCBI Taxonomy" id="1548213"/>
    <lineage>
        <taxon>Bacteria</taxon>
        <taxon>Bacillati</taxon>
        <taxon>Bacillota</taxon>
        <taxon>Bacilli</taxon>
        <taxon>Bacillales</taxon>
        <taxon>Bacillaceae</taxon>
        <taxon>Alkalicoccus</taxon>
    </lineage>
</organism>
<dbReference type="RefSeq" id="WP_105960157.1">
    <property type="nucleotide sequence ID" value="NZ_PVNS01000015.1"/>
</dbReference>
<dbReference type="Gene3D" id="3.40.30.10">
    <property type="entry name" value="Glutaredoxin"/>
    <property type="match status" value="1"/>
</dbReference>
<dbReference type="GO" id="GO:0034599">
    <property type="term" value="P:cellular response to oxidative stress"/>
    <property type="evidence" value="ECO:0007669"/>
    <property type="project" value="TreeGrafter"/>
</dbReference>
<dbReference type="PANTHER" id="PTHR11592">
    <property type="entry name" value="GLUTATHIONE PEROXIDASE"/>
    <property type="match status" value="1"/>
</dbReference>
<keyword evidence="7" id="KW-1185">Reference proteome</keyword>
<comment type="similarity">
    <text evidence="1 5">Belongs to the glutathione peroxidase family.</text>
</comment>
<dbReference type="InterPro" id="IPR029760">
    <property type="entry name" value="GPX_CS"/>
</dbReference>
<dbReference type="SUPFAM" id="SSF52833">
    <property type="entry name" value="Thioredoxin-like"/>
    <property type="match status" value="1"/>
</dbReference>
<evidence type="ECO:0000256" key="3">
    <source>
        <dbReference type="ARBA" id="ARBA00023002"/>
    </source>
</evidence>
<dbReference type="PANTHER" id="PTHR11592:SF78">
    <property type="entry name" value="GLUTATHIONE PEROXIDASE"/>
    <property type="match status" value="1"/>
</dbReference>
<protein>
    <recommendedName>
        <fullName evidence="5">Glutathione peroxidase</fullName>
    </recommendedName>
</protein>
<dbReference type="CDD" id="cd00340">
    <property type="entry name" value="GSH_Peroxidase"/>
    <property type="match status" value="1"/>
</dbReference>
<proteinExistence type="inferred from homology"/>
<dbReference type="AlphaFoldDB" id="A0A2P6MDY0"/>
<keyword evidence="3 5" id="KW-0560">Oxidoreductase</keyword>
<dbReference type="FunFam" id="3.40.30.10:FF:000010">
    <property type="entry name" value="Glutathione peroxidase"/>
    <property type="match status" value="1"/>
</dbReference>
<sequence length="188" mass="21432">MSVYDFKVKTAGGLTKSLERYKGKVLLIVNTATKCGFTPQLDDLQKLQERYQEEGLQVLAFPSNQFDDQEPLNDGEITEFCALNYGVNFPVFKKIDVRDKGAHPLFTYLTSQQPYAGFNMNHPVSKMLVSIIDDKYPHYMSGDSIKWNFTKFLVDREGNVTARYESTAEPLEMEAQIKELLAQKEPVS</sequence>
<dbReference type="PROSITE" id="PS51355">
    <property type="entry name" value="GLUTATHIONE_PEROXID_3"/>
    <property type="match status" value="1"/>
</dbReference>
<evidence type="ECO:0000256" key="5">
    <source>
        <dbReference type="RuleBase" id="RU000499"/>
    </source>
</evidence>
<dbReference type="EMBL" id="PVNS01000015">
    <property type="protein sequence ID" value="PRO64493.1"/>
    <property type="molecule type" value="Genomic_DNA"/>
</dbReference>
<dbReference type="Proteomes" id="UP000243650">
    <property type="component" value="Unassembled WGS sequence"/>
</dbReference>
<evidence type="ECO:0000313" key="7">
    <source>
        <dbReference type="Proteomes" id="UP000243650"/>
    </source>
</evidence>
<dbReference type="InterPro" id="IPR036249">
    <property type="entry name" value="Thioredoxin-like_sf"/>
</dbReference>
<comment type="caution">
    <text evidence="6">The sequence shown here is derived from an EMBL/GenBank/DDBJ whole genome shotgun (WGS) entry which is preliminary data.</text>
</comment>
<evidence type="ECO:0000313" key="6">
    <source>
        <dbReference type="EMBL" id="PRO64493.1"/>
    </source>
</evidence>
<name>A0A2P6MDY0_ALKUR</name>
<dbReference type="Pfam" id="PF00255">
    <property type="entry name" value="GSHPx"/>
    <property type="match status" value="1"/>
</dbReference>
<dbReference type="PIRSF" id="PIRSF000303">
    <property type="entry name" value="Glutathion_perox"/>
    <property type="match status" value="1"/>
</dbReference>
<evidence type="ECO:0000256" key="1">
    <source>
        <dbReference type="ARBA" id="ARBA00006926"/>
    </source>
</evidence>
<reference evidence="6 7" key="1">
    <citation type="submission" date="2018-03" db="EMBL/GenBank/DDBJ databases">
        <title>Bacillus urumqiensis sp. nov., a moderately haloalkaliphilic bacterium isolated from a salt lake.</title>
        <authorList>
            <person name="Zhao B."/>
            <person name="Liao Z."/>
        </authorList>
    </citation>
    <scope>NUCLEOTIDE SEQUENCE [LARGE SCALE GENOMIC DNA]</scope>
    <source>
        <strain evidence="6 7">BZ-SZ-XJ18</strain>
    </source>
</reference>
<feature type="active site" evidence="4">
    <location>
        <position position="35"/>
    </location>
</feature>
<evidence type="ECO:0000256" key="2">
    <source>
        <dbReference type="ARBA" id="ARBA00022559"/>
    </source>
</evidence>
<keyword evidence="2 5" id="KW-0575">Peroxidase</keyword>
<dbReference type="GO" id="GO:0004601">
    <property type="term" value="F:peroxidase activity"/>
    <property type="evidence" value="ECO:0007669"/>
    <property type="project" value="UniProtKB-KW"/>
</dbReference>
<accession>A0A2P6MDY0</accession>
<dbReference type="InterPro" id="IPR000889">
    <property type="entry name" value="Glutathione_peroxidase"/>
</dbReference>
<dbReference type="PRINTS" id="PR01011">
    <property type="entry name" value="GLUTPROXDASE"/>
</dbReference>
<gene>
    <name evidence="6" type="ORF">C6I21_14290</name>
</gene>
<dbReference type="InterPro" id="IPR029759">
    <property type="entry name" value="GPX_AS"/>
</dbReference>
<dbReference type="PROSITE" id="PS00460">
    <property type="entry name" value="GLUTATHIONE_PEROXID_1"/>
    <property type="match status" value="1"/>
</dbReference>
<dbReference type="PROSITE" id="PS00763">
    <property type="entry name" value="GLUTATHIONE_PEROXID_2"/>
    <property type="match status" value="1"/>
</dbReference>
<dbReference type="OrthoDB" id="9789406at2"/>
<evidence type="ECO:0000256" key="4">
    <source>
        <dbReference type="PIRSR" id="PIRSR000303-1"/>
    </source>
</evidence>